<evidence type="ECO:0000313" key="2">
    <source>
        <dbReference type="EMBL" id="KAK7033634.1"/>
    </source>
</evidence>
<reference evidence="2 3" key="1">
    <citation type="submission" date="2024-01" db="EMBL/GenBank/DDBJ databases">
        <title>A draft genome for a cacao thread blight-causing isolate of Paramarasmius palmivorus.</title>
        <authorList>
            <person name="Baruah I.K."/>
            <person name="Bukari Y."/>
            <person name="Amoako-Attah I."/>
            <person name="Meinhardt L.W."/>
            <person name="Bailey B.A."/>
            <person name="Cohen S.P."/>
        </authorList>
    </citation>
    <scope>NUCLEOTIDE SEQUENCE [LARGE SCALE GENOMIC DNA]</scope>
    <source>
        <strain evidence="2 3">GH-12</strain>
    </source>
</reference>
<sequence>MPLNKDDYIFFWTPDGPNGWASQWYQSPFEVPIVLPNETTATLCKFPTAEHWMMFQKALLFNDIAIAKEVLSHTGVEKEDLAVVKALGRGVKNFDEEKWVANRERIVLEGSLHKFKHNPELKIKLLETGEKRMVEASPRDRIWGIGFGAESAGKMVDEKKWGLNLLGKALDEARKQLSTAVEGES</sequence>
<dbReference type="Proteomes" id="UP001383192">
    <property type="component" value="Unassembled WGS sequence"/>
</dbReference>
<protein>
    <recommendedName>
        <fullName evidence="1">NADAR domain-containing protein</fullName>
    </recommendedName>
</protein>
<dbReference type="InterPro" id="IPR012816">
    <property type="entry name" value="NADAR"/>
</dbReference>
<feature type="domain" description="NADAR" evidence="1">
    <location>
        <begin position="10"/>
        <end position="177"/>
    </location>
</feature>
<dbReference type="CDD" id="cd15457">
    <property type="entry name" value="NADAR"/>
    <property type="match status" value="1"/>
</dbReference>
<accession>A0AAW0C7H4</accession>
<name>A0AAW0C7H4_9AGAR</name>
<dbReference type="NCBIfam" id="TIGR02464">
    <property type="entry name" value="ribofla_fusion"/>
    <property type="match status" value="1"/>
</dbReference>
<proteinExistence type="predicted"/>
<gene>
    <name evidence="2" type="ORF">VNI00_012634</name>
</gene>
<organism evidence="2 3">
    <name type="scientific">Paramarasmius palmivorus</name>
    <dbReference type="NCBI Taxonomy" id="297713"/>
    <lineage>
        <taxon>Eukaryota</taxon>
        <taxon>Fungi</taxon>
        <taxon>Dikarya</taxon>
        <taxon>Basidiomycota</taxon>
        <taxon>Agaricomycotina</taxon>
        <taxon>Agaricomycetes</taxon>
        <taxon>Agaricomycetidae</taxon>
        <taxon>Agaricales</taxon>
        <taxon>Marasmiineae</taxon>
        <taxon>Marasmiaceae</taxon>
        <taxon>Paramarasmius</taxon>
    </lineage>
</organism>
<dbReference type="AlphaFoldDB" id="A0AAW0C7H4"/>
<dbReference type="InterPro" id="IPR037238">
    <property type="entry name" value="YbiA-like_sf"/>
</dbReference>
<dbReference type="EMBL" id="JAYKXP010000060">
    <property type="protein sequence ID" value="KAK7033634.1"/>
    <property type="molecule type" value="Genomic_DNA"/>
</dbReference>
<dbReference type="SUPFAM" id="SSF143990">
    <property type="entry name" value="YbiA-like"/>
    <property type="match status" value="1"/>
</dbReference>
<dbReference type="Pfam" id="PF08719">
    <property type="entry name" value="NADAR"/>
    <property type="match status" value="1"/>
</dbReference>
<comment type="caution">
    <text evidence="2">The sequence shown here is derived from an EMBL/GenBank/DDBJ whole genome shotgun (WGS) entry which is preliminary data.</text>
</comment>
<dbReference type="Gene3D" id="1.10.357.40">
    <property type="entry name" value="YbiA-like"/>
    <property type="match status" value="1"/>
</dbReference>
<keyword evidence="3" id="KW-1185">Reference proteome</keyword>
<evidence type="ECO:0000259" key="1">
    <source>
        <dbReference type="Pfam" id="PF08719"/>
    </source>
</evidence>
<evidence type="ECO:0000313" key="3">
    <source>
        <dbReference type="Proteomes" id="UP001383192"/>
    </source>
</evidence>